<sequence length="127" mass="14689">MLLCHDVYHLFTTSDHNTKRVTTTTIWLKHVPLKVTLFAWRLFRNRLPTKDNLLMRGIIKMKQPFALADAEFRSQQIIFSSLAVILVSYGCKFGVGLVSLRLILIVLRIIFTSLVTYEGFLDKLISF</sequence>
<keyword evidence="3" id="KW-0695">RNA-directed DNA polymerase</keyword>
<dbReference type="EMBL" id="PSQE01000008">
    <property type="protein sequence ID" value="RHN41893.1"/>
    <property type="molecule type" value="Genomic_DNA"/>
</dbReference>
<accession>A0A396GN02</accession>
<dbReference type="Gramene" id="rna48257">
    <property type="protein sequence ID" value="RHN41893.1"/>
    <property type="gene ID" value="gene48257"/>
</dbReference>
<dbReference type="Proteomes" id="UP000265566">
    <property type="component" value="Chromosome 8"/>
</dbReference>
<comment type="caution">
    <text evidence="3">The sequence shown here is derived from an EMBL/GenBank/DDBJ whole genome shotgun (WGS) entry which is preliminary data.</text>
</comment>
<evidence type="ECO:0000313" key="4">
    <source>
        <dbReference type="Proteomes" id="UP000265566"/>
    </source>
</evidence>
<proteinExistence type="predicted"/>
<organism evidence="3 4">
    <name type="scientific">Medicago truncatula</name>
    <name type="common">Barrel medic</name>
    <name type="synonym">Medicago tribuloides</name>
    <dbReference type="NCBI Taxonomy" id="3880"/>
    <lineage>
        <taxon>Eukaryota</taxon>
        <taxon>Viridiplantae</taxon>
        <taxon>Streptophyta</taxon>
        <taxon>Embryophyta</taxon>
        <taxon>Tracheophyta</taxon>
        <taxon>Spermatophyta</taxon>
        <taxon>Magnoliopsida</taxon>
        <taxon>eudicotyledons</taxon>
        <taxon>Gunneridae</taxon>
        <taxon>Pentapetalae</taxon>
        <taxon>rosids</taxon>
        <taxon>fabids</taxon>
        <taxon>Fabales</taxon>
        <taxon>Fabaceae</taxon>
        <taxon>Papilionoideae</taxon>
        <taxon>50 kb inversion clade</taxon>
        <taxon>NPAAA clade</taxon>
        <taxon>Hologalegina</taxon>
        <taxon>IRL clade</taxon>
        <taxon>Trifolieae</taxon>
        <taxon>Medicago</taxon>
    </lineage>
</organism>
<dbReference type="Pfam" id="PF13966">
    <property type="entry name" value="zf-RVT"/>
    <property type="match status" value="1"/>
</dbReference>
<dbReference type="AlphaFoldDB" id="A0A396GN02"/>
<feature type="transmembrane region" description="Helical" evidence="1">
    <location>
        <begin position="101"/>
        <end position="121"/>
    </location>
</feature>
<keyword evidence="3" id="KW-0808">Transferase</keyword>
<protein>
    <submittedName>
        <fullName evidence="3">Putative reverse transcriptase zinc-binding domain-containing protein</fullName>
    </submittedName>
</protein>
<evidence type="ECO:0000313" key="3">
    <source>
        <dbReference type="EMBL" id="RHN41893.1"/>
    </source>
</evidence>
<gene>
    <name evidence="3" type="ORF">MtrunA17_Chr8g0370871</name>
</gene>
<evidence type="ECO:0000259" key="2">
    <source>
        <dbReference type="Pfam" id="PF13966"/>
    </source>
</evidence>
<name>A0A396GN02_MEDTR</name>
<evidence type="ECO:0000256" key="1">
    <source>
        <dbReference type="SAM" id="Phobius"/>
    </source>
</evidence>
<keyword evidence="1" id="KW-0812">Transmembrane</keyword>
<dbReference type="InterPro" id="IPR026960">
    <property type="entry name" value="RVT-Znf"/>
</dbReference>
<keyword evidence="3" id="KW-0548">Nucleotidyltransferase</keyword>
<keyword evidence="1" id="KW-0472">Membrane</keyword>
<dbReference type="GO" id="GO:0003964">
    <property type="term" value="F:RNA-directed DNA polymerase activity"/>
    <property type="evidence" value="ECO:0007669"/>
    <property type="project" value="UniProtKB-KW"/>
</dbReference>
<reference evidence="4" key="1">
    <citation type="journal article" date="2018" name="Nat. Plants">
        <title>Whole-genome landscape of Medicago truncatula symbiotic genes.</title>
        <authorList>
            <person name="Pecrix Y."/>
            <person name="Staton S.E."/>
            <person name="Sallet E."/>
            <person name="Lelandais-Briere C."/>
            <person name="Moreau S."/>
            <person name="Carrere S."/>
            <person name="Blein T."/>
            <person name="Jardinaud M.F."/>
            <person name="Latrasse D."/>
            <person name="Zouine M."/>
            <person name="Zahm M."/>
            <person name="Kreplak J."/>
            <person name="Mayjonade B."/>
            <person name="Satge C."/>
            <person name="Perez M."/>
            <person name="Cauet S."/>
            <person name="Marande W."/>
            <person name="Chantry-Darmon C."/>
            <person name="Lopez-Roques C."/>
            <person name="Bouchez O."/>
            <person name="Berard A."/>
            <person name="Debelle F."/>
            <person name="Munos S."/>
            <person name="Bendahmane A."/>
            <person name="Berges H."/>
            <person name="Niebel A."/>
            <person name="Buitink J."/>
            <person name="Frugier F."/>
            <person name="Benhamed M."/>
            <person name="Crespi M."/>
            <person name="Gouzy J."/>
            <person name="Gamas P."/>
        </authorList>
    </citation>
    <scope>NUCLEOTIDE SEQUENCE [LARGE SCALE GENOMIC DNA]</scope>
    <source>
        <strain evidence="4">cv. Jemalong A17</strain>
    </source>
</reference>
<feature type="transmembrane region" description="Helical" evidence="1">
    <location>
        <begin position="77"/>
        <end position="95"/>
    </location>
</feature>
<feature type="domain" description="Reverse transcriptase zinc-binding" evidence="2">
    <location>
        <begin position="5"/>
        <end position="60"/>
    </location>
</feature>
<keyword evidence="1" id="KW-1133">Transmembrane helix</keyword>